<organism evidence="3 4">
    <name type="scientific">Candidatus Magasanikbacteria bacterium CG11_big_fil_rev_8_21_14_0_20_39_34</name>
    <dbReference type="NCBI Taxonomy" id="1974653"/>
    <lineage>
        <taxon>Bacteria</taxon>
        <taxon>Candidatus Magasanikiibacteriota</taxon>
    </lineage>
</organism>
<accession>A0A2H0N3Q1</accession>
<dbReference type="GO" id="GO:0009298">
    <property type="term" value="P:GDP-mannose biosynthetic process"/>
    <property type="evidence" value="ECO:0007669"/>
    <property type="project" value="TreeGrafter"/>
</dbReference>
<dbReference type="EMBL" id="PCWN01000011">
    <property type="protein sequence ID" value="PIR03511.1"/>
    <property type="molecule type" value="Genomic_DNA"/>
</dbReference>
<gene>
    <name evidence="3" type="ORF">COV59_04945</name>
</gene>
<dbReference type="Gene3D" id="3.90.550.10">
    <property type="entry name" value="Spore Coat Polysaccharide Biosynthesis Protein SpsA, Chain A"/>
    <property type="match status" value="1"/>
</dbReference>
<dbReference type="PANTHER" id="PTHR46390:SF1">
    <property type="entry name" value="MANNOSE-1-PHOSPHATE GUANYLYLTRANSFERASE"/>
    <property type="match status" value="1"/>
</dbReference>
<dbReference type="InterPro" id="IPR054566">
    <property type="entry name" value="ManC/GMP-like_b-helix"/>
</dbReference>
<evidence type="ECO:0008006" key="5">
    <source>
        <dbReference type="Google" id="ProtNLM"/>
    </source>
</evidence>
<evidence type="ECO:0000259" key="1">
    <source>
        <dbReference type="Pfam" id="PF00483"/>
    </source>
</evidence>
<dbReference type="SUPFAM" id="SSF159283">
    <property type="entry name" value="Guanosine diphospho-D-mannose pyrophosphorylase/mannose-6-phosphate isomerase linker domain"/>
    <property type="match status" value="1"/>
</dbReference>
<reference evidence="3 4" key="1">
    <citation type="submission" date="2017-09" db="EMBL/GenBank/DDBJ databases">
        <title>Depth-based differentiation of microbial function through sediment-hosted aquifers and enrichment of novel symbionts in the deep terrestrial subsurface.</title>
        <authorList>
            <person name="Probst A.J."/>
            <person name="Ladd B."/>
            <person name="Jarett J.K."/>
            <person name="Geller-Mcgrath D.E."/>
            <person name="Sieber C.M."/>
            <person name="Emerson J.B."/>
            <person name="Anantharaman K."/>
            <person name="Thomas B.C."/>
            <person name="Malmstrom R."/>
            <person name="Stieglmeier M."/>
            <person name="Klingl A."/>
            <person name="Woyke T."/>
            <person name="Ryan C.M."/>
            <person name="Banfield J.F."/>
        </authorList>
    </citation>
    <scope>NUCLEOTIDE SEQUENCE [LARGE SCALE GENOMIC DNA]</scope>
    <source>
        <strain evidence="3">CG11_big_fil_rev_8_21_14_0_20_39_34</strain>
    </source>
</reference>
<comment type="caution">
    <text evidence="3">The sequence shown here is derived from an EMBL/GenBank/DDBJ whole genome shotgun (WGS) entry which is preliminary data.</text>
</comment>
<dbReference type="InterPro" id="IPR005835">
    <property type="entry name" value="NTP_transferase_dom"/>
</dbReference>
<feature type="domain" description="MannoseP isomerase/GMP-like beta-helix" evidence="2">
    <location>
        <begin position="293"/>
        <end position="348"/>
    </location>
</feature>
<dbReference type="Proteomes" id="UP000229600">
    <property type="component" value="Unassembled WGS sequence"/>
</dbReference>
<dbReference type="PANTHER" id="PTHR46390">
    <property type="entry name" value="MANNOSE-1-PHOSPHATE GUANYLYLTRANSFERASE"/>
    <property type="match status" value="1"/>
</dbReference>
<sequence length="358" mass="40797">MFIVSLFIMKCIIFAGGAGTRLWPISRKNSPKQFEKLKDGRSTLQMAVERISDLGMENIYISTNEAYISILKEQVPNLPEENIFLEPAKRDLTAAVGLSLCRLKNSGYSGPIAILWADHFVENVNTFVQALLKAKDLVLKNPNRFIFLAEKPRFANQNLGWIHVGDCIEENQFQFEGWRYRPELTECEHMFESKSWLWNPGYFITDLDFVLDLYRVHVPEMYERLQNMSTSEEKIQTEYASLDAVHFDSAIVEKVQKDQAVVLKVDLGWSDPGTLYALKEALVPKTEDNLVRGDVVDLGSHDSFIFNAEKGKLVTTIGLEGVMVINTGDALLVCHKNDVPKIKELLKKIEEEGKEQYL</sequence>
<feature type="domain" description="Nucleotidyl transferase" evidence="1">
    <location>
        <begin position="10"/>
        <end position="281"/>
    </location>
</feature>
<dbReference type="GO" id="GO:0004475">
    <property type="term" value="F:mannose-1-phosphate guanylyltransferase (GTP) activity"/>
    <property type="evidence" value="ECO:0007669"/>
    <property type="project" value="TreeGrafter"/>
</dbReference>
<dbReference type="InterPro" id="IPR051161">
    <property type="entry name" value="Mannose-6P_isomerase_type2"/>
</dbReference>
<dbReference type="Pfam" id="PF00483">
    <property type="entry name" value="NTP_transferase"/>
    <property type="match status" value="1"/>
</dbReference>
<protein>
    <recommendedName>
        <fullName evidence="5">Nucleotidyl transferase domain-containing protein</fullName>
    </recommendedName>
</protein>
<dbReference type="SUPFAM" id="SSF53448">
    <property type="entry name" value="Nucleotide-diphospho-sugar transferases"/>
    <property type="match status" value="1"/>
</dbReference>
<dbReference type="InterPro" id="IPR029044">
    <property type="entry name" value="Nucleotide-diphossugar_trans"/>
</dbReference>
<proteinExistence type="predicted"/>
<name>A0A2H0N3Q1_9BACT</name>
<evidence type="ECO:0000259" key="2">
    <source>
        <dbReference type="Pfam" id="PF22640"/>
    </source>
</evidence>
<evidence type="ECO:0000313" key="3">
    <source>
        <dbReference type="EMBL" id="PIR03511.1"/>
    </source>
</evidence>
<dbReference type="Pfam" id="PF22640">
    <property type="entry name" value="ManC_GMP_beta-helix"/>
    <property type="match status" value="1"/>
</dbReference>
<dbReference type="AlphaFoldDB" id="A0A2H0N3Q1"/>
<evidence type="ECO:0000313" key="4">
    <source>
        <dbReference type="Proteomes" id="UP000229600"/>
    </source>
</evidence>